<comment type="caution">
    <text evidence="2">The sequence shown here is derived from an EMBL/GenBank/DDBJ whole genome shotgun (WGS) entry which is preliminary data.</text>
</comment>
<organism evidence="2 3">
    <name type="scientific">Streptomyces scabiei</name>
    <dbReference type="NCBI Taxonomy" id="1930"/>
    <lineage>
        <taxon>Bacteria</taxon>
        <taxon>Bacillati</taxon>
        <taxon>Actinomycetota</taxon>
        <taxon>Actinomycetes</taxon>
        <taxon>Kitasatosporales</taxon>
        <taxon>Streptomycetaceae</taxon>
        <taxon>Streptomyces</taxon>
    </lineage>
</organism>
<protein>
    <submittedName>
        <fullName evidence="2">Uncharacterized protein</fullName>
    </submittedName>
</protein>
<dbReference type="Proteomes" id="UP000067448">
    <property type="component" value="Unassembled WGS sequence"/>
</dbReference>
<accession>A0A100JLP3</accession>
<dbReference type="OrthoDB" id="4524286at2"/>
<evidence type="ECO:0000313" key="2">
    <source>
        <dbReference type="EMBL" id="GAQ61829.1"/>
    </source>
</evidence>
<proteinExistence type="predicted"/>
<feature type="region of interest" description="Disordered" evidence="1">
    <location>
        <begin position="1"/>
        <end position="41"/>
    </location>
</feature>
<gene>
    <name evidence="2" type="ORF">SsS58_02183</name>
</gene>
<dbReference type="AlphaFoldDB" id="A0A100JLP3"/>
<reference evidence="2 3" key="2">
    <citation type="journal article" date="2016" name="Genome Announc.">
        <title>Draft Genome Sequences of Streptomyces scabiei S58, Streptomyces turgidiscabies T45, and Streptomyces acidiscabies a10, the Pathogens of Potato Common Scab, Isolated in Japan.</title>
        <authorList>
            <person name="Tomihama T."/>
            <person name="Nishi Y."/>
            <person name="Sakai M."/>
            <person name="Ikenaga M."/>
            <person name="Okubo T."/>
            <person name="Ikeda S."/>
        </authorList>
    </citation>
    <scope>NUCLEOTIDE SEQUENCE [LARGE SCALE GENOMIC DNA]</scope>
    <source>
        <strain evidence="2 3">S58</strain>
    </source>
</reference>
<reference evidence="3" key="3">
    <citation type="submission" date="2016-02" db="EMBL/GenBank/DDBJ databases">
        <title>Draft genome of pathogenic Streptomyces sp. in Japan.</title>
        <authorList>
            <person name="Tomihama T."/>
            <person name="Ikenaga M."/>
            <person name="Sakai M."/>
            <person name="Okubo T."/>
            <person name="Ikeda S."/>
        </authorList>
    </citation>
    <scope>NUCLEOTIDE SEQUENCE [LARGE SCALE GENOMIC DNA]</scope>
    <source>
        <strain evidence="3">S58</strain>
    </source>
</reference>
<name>A0A100JLP3_STRSC</name>
<sequence length="75" mass="8258">MTADGGDGERQFLPVISGRAGAEPDRIAASMTRPPQQKARPFAKLREEWKPTSARRCWTCATPNRNSLPPGPDRP</sequence>
<reference evidence="3" key="1">
    <citation type="submission" date="2015-11" db="EMBL/GenBank/DDBJ databases">
        <authorList>
            <consortium name="Cross-ministerial Strategic Innovation Promotion Program (SIP) consortium"/>
            <person name="Tomihama T."/>
            <person name="Ikenaga M."/>
            <person name="Sakai M."/>
            <person name="Okubo T."/>
            <person name="Ikeda S."/>
        </authorList>
    </citation>
    <scope>NUCLEOTIDE SEQUENCE [LARGE SCALE GENOMIC DNA]</scope>
    <source>
        <strain evidence="3">S58</strain>
    </source>
</reference>
<dbReference type="EMBL" id="BCMM01000008">
    <property type="protein sequence ID" value="GAQ61829.1"/>
    <property type="molecule type" value="Genomic_DNA"/>
</dbReference>
<evidence type="ECO:0000313" key="3">
    <source>
        <dbReference type="Proteomes" id="UP000067448"/>
    </source>
</evidence>
<evidence type="ECO:0000256" key="1">
    <source>
        <dbReference type="SAM" id="MobiDB-lite"/>
    </source>
</evidence>